<dbReference type="Proteomes" id="UP001151752">
    <property type="component" value="Chromosome 16"/>
</dbReference>
<proteinExistence type="predicted"/>
<organism evidence="1 2">
    <name type="scientific">Salix koriyanagi</name>
    <dbReference type="NCBI Taxonomy" id="2511006"/>
    <lineage>
        <taxon>Eukaryota</taxon>
        <taxon>Viridiplantae</taxon>
        <taxon>Streptophyta</taxon>
        <taxon>Embryophyta</taxon>
        <taxon>Tracheophyta</taxon>
        <taxon>Spermatophyta</taxon>
        <taxon>Magnoliopsida</taxon>
        <taxon>eudicotyledons</taxon>
        <taxon>Gunneridae</taxon>
        <taxon>Pentapetalae</taxon>
        <taxon>rosids</taxon>
        <taxon>fabids</taxon>
        <taxon>Malpighiales</taxon>
        <taxon>Salicaceae</taxon>
        <taxon>Saliceae</taxon>
        <taxon>Salix</taxon>
    </lineage>
</organism>
<protein>
    <submittedName>
        <fullName evidence="1">Uncharacterized protein</fullName>
    </submittedName>
</protein>
<reference evidence="1" key="2">
    <citation type="journal article" date="2023" name="Int. J. Mol. Sci.">
        <title>De Novo Assembly and Annotation of 11 Diverse Shrub Willow (Salix) Genomes Reveals Novel Gene Organization in Sex-Linked Regions.</title>
        <authorList>
            <person name="Hyden B."/>
            <person name="Feng K."/>
            <person name="Yates T.B."/>
            <person name="Jawdy S."/>
            <person name="Cereghino C."/>
            <person name="Smart L.B."/>
            <person name="Muchero W."/>
        </authorList>
    </citation>
    <scope>NUCLEOTIDE SEQUENCE</scope>
    <source>
        <tissue evidence="1">Shoot tip</tissue>
    </source>
</reference>
<gene>
    <name evidence="1" type="ORF">OIU74_002585</name>
</gene>
<sequence>MACSVISTSPGAISCETPPAAFTCNEMELRDGLRFPFVSSLHSPSKSKLQSQQRWHSANGIHDAGQSVGSIILDNYWTPHKWGLV</sequence>
<keyword evidence="2" id="KW-1185">Reference proteome</keyword>
<accession>A0A9Q0X4J1</accession>
<comment type="caution">
    <text evidence="1">The sequence shown here is derived from an EMBL/GenBank/DDBJ whole genome shotgun (WGS) entry which is preliminary data.</text>
</comment>
<dbReference type="AlphaFoldDB" id="A0A9Q0X4J1"/>
<reference evidence="1" key="1">
    <citation type="submission" date="2022-11" db="EMBL/GenBank/DDBJ databases">
        <authorList>
            <person name="Hyden B.L."/>
            <person name="Feng K."/>
            <person name="Yates T."/>
            <person name="Jawdy S."/>
            <person name="Smart L.B."/>
            <person name="Muchero W."/>
        </authorList>
    </citation>
    <scope>NUCLEOTIDE SEQUENCE</scope>
    <source>
        <tissue evidence="1">Shoot tip</tissue>
    </source>
</reference>
<evidence type="ECO:0000313" key="1">
    <source>
        <dbReference type="EMBL" id="KAJ6778831.1"/>
    </source>
</evidence>
<name>A0A9Q0X4J1_9ROSI</name>
<dbReference type="EMBL" id="JAPFFM010000001">
    <property type="protein sequence ID" value="KAJ6778831.1"/>
    <property type="molecule type" value="Genomic_DNA"/>
</dbReference>
<evidence type="ECO:0000313" key="2">
    <source>
        <dbReference type="Proteomes" id="UP001151752"/>
    </source>
</evidence>